<sequence>MAAISLSVDGDKIQISFQKDEQTTAVVMDAGSARTLAAALTQLVEVMAQAGDAPLADEDAGELEGDIEDVTSPTIDIGVDEEGQPILALQAGAREPMLLRLQDDEARHVAESLLSILESPRDVRQSRGGH</sequence>
<gene>
    <name evidence="1" type="ORF">F0L46_02520</name>
</gene>
<keyword evidence="2" id="KW-1185">Reference proteome</keyword>
<dbReference type="OrthoDB" id="7996125at2"/>
<organism evidence="1 2">
    <name type="scientific">Salinarimonas soli</name>
    <dbReference type="NCBI Taxonomy" id="1638099"/>
    <lineage>
        <taxon>Bacteria</taxon>
        <taxon>Pseudomonadati</taxon>
        <taxon>Pseudomonadota</taxon>
        <taxon>Alphaproteobacteria</taxon>
        <taxon>Hyphomicrobiales</taxon>
        <taxon>Salinarimonadaceae</taxon>
        <taxon>Salinarimonas</taxon>
    </lineage>
</organism>
<dbReference type="AlphaFoldDB" id="A0A5B2VQZ0"/>
<evidence type="ECO:0000313" key="1">
    <source>
        <dbReference type="EMBL" id="KAA2242183.1"/>
    </source>
</evidence>
<proteinExistence type="predicted"/>
<dbReference type="EMBL" id="VUOA01000006">
    <property type="protein sequence ID" value="KAA2242183.1"/>
    <property type="molecule type" value="Genomic_DNA"/>
</dbReference>
<reference evidence="1 2" key="1">
    <citation type="submission" date="2019-09" db="EMBL/GenBank/DDBJ databases">
        <title>Salinarimonas rosea gen. nov., sp. nov., a new member of the a-2 subgroup of the Proteobacteria.</title>
        <authorList>
            <person name="Liu J."/>
        </authorList>
    </citation>
    <scope>NUCLEOTIDE SEQUENCE [LARGE SCALE GENOMIC DNA]</scope>
    <source>
        <strain evidence="1 2">BN140002</strain>
    </source>
</reference>
<protein>
    <submittedName>
        <fullName evidence="1">Uncharacterized protein</fullName>
    </submittedName>
</protein>
<comment type="caution">
    <text evidence="1">The sequence shown here is derived from an EMBL/GenBank/DDBJ whole genome shotgun (WGS) entry which is preliminary data.</text>
</comment>
<accession>A0A5B2VQZ0</accession>
<reference evidence="1 2" key="2">
    <citation type="submission" date="2019-09" db="EMBL/GenBank/DDBJ databases">
        <authorList>
            <person name="Jin C."/>
        </authorList>
    </citation>
    <scope>NUCLEOTIDE SEQUENCE [LARGE SCALE GENOMIC DNA]</scope>
    <source>
        <strain evidence="1 2">BN140002</strain>
    </source>
</reference>
<dbReference type="RefSeq" id="WP_149815454.1">
    <property type="nucleotide sequence ID" value="NZ_VUOA01000006.1"/>
</dbReference>
<evidence type="ECO:0000313" key="2">
    <source>
        <dbReference type="Proteomes" id="UP000323142"/>
    </source>
</evidence>
<dbReference type="Proteomes" id="UP000323142">
    <property type="component" value="Unassembled WGS sequence"/>
</dbReference>
<name>A0A5B2VQZ0_9HYPH</name>